<dbReference type="GO" id="GO:0006412">
    <property type="term" value="P:translation"/>
    <property type="evidence" value="ECO:0007669"/>
    <property type="project" value="InterPro"/>
</dbReference>
<dbReference type="NCBIfam" id="TIGR01079">
    <property type="entry name" value="rplX_bact"/>
    <property type="match status" value="1"/>
</dbReference>
<gene>
    <name evidence="11" type="ORF">MELIAE_LOCUS4580</name>
</gene>
<dbReference type="GO" id="GO:0003723">
    <property type="term" value="F:RNA binding"/>
    <property type="evidence" value="ECO:0007669"/>
    <property type="project" value="InterPro"/>
</dbReference>
<evidence type="ECO:0000256" key="9">
    <source>
        <dbReference type="RuleBase" id="RU003477"/>
    </source>
</evidence>
<evidence type="ECO:0000256" key="5">
    <source>
        <dbReference type="ARBA" id="ARBA00023128"/>
    </source>
</evidence>
<dbReference type="GO" id="GO:0005739">
    <property type="term" value="C:mitochondrion"/>
    <property type="evidence" value="ECO:0007669"/>
    <property type="project" value="UniProtKB-SubCell"/>
</dbReference>
<evidence type="ECO:0000259" key="10">
    <source>
        <dbReference type="SMART" id="SM00739"/>
    </source>
</evidence>
<name>A0A9P0B1Q1_BRAAE</name>
<keyword evidence="4 9" id="KW-0689">Ribosomal protein</keyword>
<dbReference type="InterPro" id="IPR008991">
    <property type="entry name" value="Translation_prot_SH3-like_sf"/>
</dbReference>
<dbReference type="GO" id="GO:0003735">
    <property type="term" value="F:structural constituent of ribosome"/>
    <property type="evidence" value="ECO:0007669"/>
    <property type="project" value="InterPro"/>
</dbReference>
<dbReference type="PANTHER" id="PTHR12903">
    <property type="entry name" value="MITOCHONDRIAL RIBOSOMAL PROTEIN L24"/>
    <property type="match status" value="1"/>
</dbReference>
<dbReference type="Proteomes" id="UP001154078">
    <property type="component" value="Chromosome 2"/>
</dbReference>
<dbReference type="EMBL" id="OV121133">
    <property type="protein sequence ID" value="CAH0552134.1"/>
    <property type="molecule type" value="Genomic_DNA"/>
</dbReference>
<keyword evidence="5" id="KW-0496">Mitochondrion</keyword>
<keyword evidence="3" id="KW-0809">Transit peptide</keyword>
<evidence type="ECO:0000256" key="8">
    <source>
        <dbReference type="ARBA" id="ARBA00035357"/>
    </source>
</evidence>
<evidence type="ECO:0000256" key="7">
    <source>
        <dbReference type="ARBA" id="ARBA00035283"/>
    </source>
</evidence>
<keyword evidence="6 9" id="KW-0687">Ribonucleoprotein</keyword>
<evidence type="ECO:0000313" key="12">
    <source>
        <dbReference type="Proteomes" id="UP001154078"/>
    </source>
</evidence>
<dbReference type="GO" id="GO:1990904">
    <property type="term" value="C:ribonucleoprotein complex"/>
    <property type="evidence" value="ECO:0007669"/>
    <property type="project" value="UniProtKB-KW"/>
</dbReference>
<dbReference type="InterPro" id="IPR003256">
    <property type="entry name" value="Ribosomal_uL24"/>
</dbReference>
<organism evidence="11 12">
    <name type="scientific">Brassicogethes aeneus</name>
    <name type="common">Rape pollen beetle</name>
    <name type="synonym">Meligethes aeneus</name>
    <dbReference type="NCBI Taxonomy" id="1431903"/>
    <lineage>
        <taxon>Eukaryota</taxon>
        <taxon>Metazoa</taxon>
        <taxon>Ecdysozoa</taxon>
        <taxon>Arthropoda</taxon>
        <taxon>Hexapoda</taxon>
        <taxon>Insecta</taxon>
        <taxon>Pterygota</taxon>
        <taxon>Neoptera</taxon>
        <taxon>Endopterygota</taxon>
        <taxon>Coleoptera</taxon>
        <taxon>Polyphaga</taxon>
        <taxon>Cucujiformia</taxon>
        <taxon>Nitidulidae</taxon>
        <taxon>Meligethinae</taxon>
        <taxon>Brassicogethes</taxon>
    </lineage>
</organism>
<comment type="similarity">
    <text evidence="2 9">Belongs to the universal ribosomal protein uL24 family.</text>
</comment>
<dbReference type="Gene3D" id="2.30.30.30">
    <property type="match status" value="1"/>
</dbReference>
<dbReference type="InterPro" id="IPR057264">
    <property type="entry name" value="Ribosomal_uL24_C"/>
</dbReference>
<dbReference type="GO" id="GO:0005840">
    <property type="term" value="C:ribosome"/>
    <property type="evidence" value="ECO:0007669"/>
    <property type="project" value="UniProtKB-KW"/>
</dbReference>
<evidence type="ECO:0000256" key="2">
    <source>
        <dbReference type="ARBA" id="ARBA00010618"/>
    </source>
</evidence>
<evidence type="ECO:0000313" key="11">
    <source>
        <dbReference type="EMBL" id="CAH0552134.1"/>
    </source>
</evidence>
<comment type="subcellular location">
    <subcellularLocation>
        <location evidence="1">Mitochondrion</location>
    </subcellularLocation>
</comment>
<reference evidence="11" key="1">
    <citation type="submission" date="2021-12" db="EMBL/GenBank/DDBJ databases">
        <authorList>
            <person name="King R."/>
        </authorList>
    </citation>
    <scope>NUCLEOTIDE SEQUENCE</scope>
</reference>
<dbReference type="FunFam" id="2.30.30.30:FF:000032">
    <property type="entry name" value="39S ribosomal protein L24, mitochondrial"/>
    <property type="match status" value="1"/>
</dbReference>
<dbReference type="SMART" id="SM00739">
    <property type="entry name" value="KOW"/>
    <property type="match status" value="1"/>
</dbReference>
<sequence length="252" mass="29499">MRLTNLLFSRVGKYSKDYSNLPDSYIKRAMEQVYWKNPKGPQYRPNAVVQRKKFHFDTERPWSAQFRQENSPNRHHKKIFVEPIKEWSFFRGDRVEVLVGKDKGKQGIVKQIIQERNWVLVEGLNCELKKLGDDKEFAGVYVQSEKPLLVTSEVSLVDPSDFATTGFEWRFTESGERVRVSTRTGRIIPTPPSAEETIDYKTKSTYKEQPKDTVADDVTEVTFEPRLATFEMDLMDKMGIKEDRVPPKSFWY</sequence>
<evidence type="ECO:0000256" key="3">
    <source>
        <dbReference type="ARBA" id="ARBA00022946"/>
    </source>
</evidence>
<dbReference type="InterPro" id="IPR014722">
    <property type="entry name" value="Rib_uL2_dom2"/>
</dbReference>
<proteinExistence type="inferred from homology"/>
<accession>A0A9P0B1Q1</accession>
<evidence type="ECO:0000256" key="6">
    <source>
        <dbReference type="ARBA" id="ARBA00023274"/>
    </source>
</evidence>
<dbReference type="AlphaFoldDB" id="A0A9P0B1Q1"/>
<evidence type="ECO:0000256" key="4">
    <source>
        <dbReference type="ARBA" id="ARBA00022980"/>
    </source>
</evidence>
<evidence type="ECO:0000256" key="1">
    <source>
        <dbReference type="ARBA" id="ARBA00004173"/>
    </source>
</evidence>
<dbReference type="Pfam" id="PF00467">
    <property type="entry name" value="KOW"/>
    <property type="match status" value="1"/>
</dbReference>
<dbReference type="SUPFAM" id="SSF50104">
    <property type="entry name" value="Translation proteins SH3-like domain"/>
    <property type="match status" value="1"/>
</dbReference>
<dbReference type="PROSITE" id="PS01108">
    <property type="entry name" value="RIBOSOMAL_L24"/>
    <property type="match status" value="1"/>
</dbReference>
<dbReference type="Pfam" id="PF17136">
    <property type="entry name" value="ribosomal_L24"/>
    <property type="match status" value="1"/>
</dbReference>
<feature type="domain" description="KOW" evidence="10">
    <location>
        <begin position="88"/>
        <end position="115"/>
    </location>
</feature>
<dbReference type="InterPro" id="IPR005825">
    <property type="entry name" value="Ribosomal_uL24_CS"/>
</dbReference>
<dbReference type="CDD" id="cd06089">
    <property type="entry name" value="KOW_RPL26"/>
    <property type="match status" value="1"/>
</dbReference>
<dbReference type="OrthoDB" id="359154at2759"/>
<dbReference type="InterPro" id="IPR041988">
    <property type="entry name" value="Ribosomal_uL24_KOW"/>
</dbReference>
<keyword evidence="12" id="KW-1185">Reference proteome</keyword>
<protein>
    <recommendedName>
        <fullName evidence="7">Large ribosomal subunit protein uL24m</fullName>
    </recommendedName>
    <alternativeName>
        <fullName evidence="8">39S ribosomal protein L24, mitochondrial</fullName>
    </alternativeName>
</protein>
<dbReference type="InterPro" id="IPR005824">
    <property type="entry name" value="KOW"/>
</dbReference>